<dbReference type="GeneID" id="119730035"/>
<dbReference type="AlphaFoldDB" id="A0A914A4K3"/>
<dbReference type="CDD" id="cd01644">
    <property type="entry name" value="RT_pepA17"/>
    <property type="match status" value="1"/>
</dbReference>
<dbReference type="PANTHER" id="PTHR47331:SF1">
    <property type="entry name" value="GAG-LIKE PROTEIN"/>
    <property type="match status" value="1"/>
</dbReference>
<dbReference type="Pfam" id="PF05380">
    <property type="entry name" value="Peptidase_A17"/>
    <property type="match status" value="1"/>
</dbReference>
<accession>A0A914A4K3</accession>
<dbReference type="PANTHER" id="PTHR47331">
    <property type="entry name" value="PHD-TYPE DOMAIN-CONTAINING PROTEIN"/>
    <property type="match status" value="1"/>
</dbReference>
<dbReference type="InterPro" id="IPR005312">
    <property type="entry name" value="DUF1759"/>
</dbReference>
<evidence type="ECO:0000313" key="1">
    <source>
        <dbReference type="EnsemblMetazoa" id="XP_038058753.1"/>
    </source>
</evidence>
<dbReference type="InterPro" id="IPR008042">
    <property type="entry name" value="Retrotrans_Pao"/>
</dbReference>
<dbReference type="InterPro" id="IPR043502">
    <property type="entry name" value="DNA/RNA_pol_sf"/>
</dbReference>
<dbReference type="Gene3D" id="2.40.70.10">
    <property type="entry name" value="Acid Proteases"/>
    <property type="match status" value="1"/>
</dbReference>
<reference evidence="1" key="1">
    <citation type="submission" date="2022-11" db="UniProtKB">
        <authorList>
            <consortium name="EnsemblMetazoa"/>
        </authorList>
    </citation>
    <scope>IDENTIFICATION</scope>
</reference>
<dbReference type="RefSeq" id="XP_038058753.1">
    <property type="nucleotide sequence ID" value="XM_038202825.1"/>
</dbReference>
<dbReference type="InterPro" id="IPR021109">
    <property type="entry name" value="Peptidase_aspartic_dom_sf"/>
</dbReference>
<name>A0A914A4K3_PATMI</name>
<organism evidence="1 2">
    <name type="scientific">Patiria miniata</name>
    <name type="common">Bat star</name>
    <name type="synonym">Asterina miniata</name>
    <dbReference type="NCBI Taxonomy" id="46514"/>
    <lineage>
        <taxon>Eukaryota</taxon>
        <taxon>Metazoa</taxon>
        <taxon>Echinodermata</taxon>
        <taxon>Eleutherozoa</taxon>
        <taxon>Asterozoa</taxon>
        <taxon>Asteroidea</taxon>
        <taxon>Valvatacea</taxon>
        <taxon>Valvatida</taxon>
        <taxon>Asterinidae</taxon>
        <taxon>Patiria</taxon>
    </lineage>
</organism>
<keyword evidence="2" id="KW-1185">Reference proteome</keyword>
<evidence type="ECO:0000313" key="2">
    <source>
        <dbReference type="Proteomes" id="UP000887568"/>
    </source>
</evidence>
<proteinExistence type="predicted"/>
<dbReference type="OrthoDB" id="5984724at2759"/>
<dbReference type="Proteomes" id="UP000887568">
    <property type="component" value="Unplaced"/>
</dbReference>
<dbReference type="EnsemblMetazoa" id="XM_038202825.1">
    <property type="protein sequence ID" value="XP_038058753.1"/>
    <property type="gene ID" value="LOC119730035"/>
</dbReference>
<dbReference type="Pfam" id="PF03564">
    <property type="entry name" value="DUF1759"/>
    <property type="match status" value="1"/>
</dbReference>
<protein>
    <recommendedName>
        <fullName evidence="3">Peptidase aspartic putative domain-containing protein</fullName>
    </recommendedName>
</protein>
<dbReference type="OMA" id="ENTWIAG"/>
<evidence type="ECO:0008006" key="3">
    <source>
        <dbReference type="Google" id="ProtNLM"/>
    </source>
</evidence>
<dbReference type="SUPFAM" id="SSF56672">
    <property type="entry name" value="DNA/RNA polymerases"/>
    <property type="match status" value="1"/>
</dbReference>
<sequence>MPDTNAPTNTAYHTYPELRRRSSNLPSTIASDDRSGDILVQMLNNSHLQQQSLVETLQLPKTELMSLDGEPVKYWMFIRSFENIVDKETIGDGAKLARLMQYCTGPARKLMQCCAVKEPSEGYRLARKLLQSRFGNAYDISDAWINKIVGRPAVSDNKGLLEFSDELRNCRETLQTMGKLGELNNRQSLAKIIEKLPFDLRKGWLKRVHHLKYIEMRLPTIDDVLVFVSVAAERANDPVFGHYGRDCERATVCTVPGCGLKHTKFLHLLRSGNSTCTDTGNNPSTSLSAEAPPFVNTSPGTSGNVTCNITGAGVGKVVLPIVPVKVRGKGSTDFITTYALLDTGSTQTFCAEALARELGIHGRRDTVKLTTLDDHNTLVDTFVVDLEVTDVNDENLLVMSNVMTRPNICVNSDCLVTQEEISSWPHLWDIVLPDVNPNDVLLIIGQDNPSAMTPKEVRKGNFGTPYATKTILGWTLNGPVKSGPRNKVTSHFIDADVCLQRQVEKFWLMEDLGGCDTSMSVSDRKAIAVWEHSIHLENGHYAVDIPFKTRPPCLPDNKAMAQHRLRLLGRKLTRDPVMKDKYTSSIKELMDKGYAEEVPSEQLERADGAIWYLPHHPVFHPHKPDKLRIVFDCAAKFQGISLNDTVHRGPDLINKLVGVLLRFRLERVAFMADIEGMFHQEVVNKPDRDVLRFLWWSNDSISSSPKVYRMTAHLFGGVWSPSCANFALKQTAQDNIHKYDTETVRTVDKNFYVDDCLKSVATSDEAIRLIDQLCSMLVLGGFKLRKWISNSREVLQTIPPSERTKTVLSLDLDRELLPTERALGVLWDVESDVFTFDVHVSSKPMTRRGLLSIVSSVYDPLGFASPFILTAKMLFQELCRRKIGWDDSIPDEIARQWERWLADLPQLKSLSIPRCIKPRGFGTSTTVQLHHFCDASERGYGAVTYLRLQDVDERVSSCLLMAKAKLAPLKKTTIPRLELAAGVVSVKLDEMIRRELLLPLQESVFWSDSMIVLHYLRNEDKRYQTFVANRISRILELSKASQWRYVDSMSNPADDVSRGLTAQELIGSERWVQGPQFLLCDESHWPRQPDFDTHVSPGVLEVKRDPVIYSTCTSKEEQDALSKLFGHFSSGIDCGKRSLGYFVQRQFSFTGLGKEIQFQSHLSHSR</sequence>